<evidence type="ECO:0000313" key="2">
    <source>
        <dbReference type="EMBL" id="QIN54312.1"/>
    </source>
</evidence>
<dbReference type="EMBL" id="MN873693">
    <property type="protein sequence ID" value="QIN54312.1"/>
    <property type="molecule type" value="Genomic_DNA"/>
</dbReference>
<reference evidence="2" key="1">
    <citation type="submission" date="2019-12" db="EMBL/GenBank/DDBJ databases">
        <title>The DNA Methylation Landscape of Giant Viruses.</title>
        <authorList>
            <person name="Jeudy S."/>
            <person name="Rigou S."/>
            <person name="Alempic J.-M."/>
            <person name="Claverie J.-M."/>
            <person name="Abergel C."/>
            <person name="Legendre M."/>
        </authorList>
    </citation>
    <scope>NUCLEOTIDE SEQUENCE</scope>
    <source>
        <strain evidence="2">P4</strain>
    </source>
</reference>
<organism evidence="2 3">
    <name type="scientific">Cedratvirus kamchatka</name>
    <dbReference type="NCBI Taxonomy" id="2716914"/>
    <lineage>
        <taxon>Viruses</taxon>
        <taxon>Pithoviruses</taxon>
        <taxon>Orthocedratvirinae</taxon>
        <taxon>Alphacedratvirus</taxon>
        <taxon>Alphacedratvirus rossiense</taxon>
    </lineage>
</organism>
<accession>A0A6G8MXD9</accession>
<feature type="compositionally biased region" description="Acidic residues" evidence="1">
    <location>
        <begin position="160"/>
        <end position="178"/>
    </location>
</feature>
<sequence>MSNLDSFQNSFNSLVINTVLTPIVEHLKTKEVDVTLEELLEILQIPPPLVKSTPLSSSVSRPTKVAREGGCIYTPEKGHNPGVPCGKAVLEGEEYCKTCYNKPRIRKLREEGTKVKQPILSRMPKSLSKPDATSGLITTKVTPVKSFISKPVKITKKQEEEESEEATEEETQQEEEEEVKPPTRTGVKLGGLNIKSLAPLGNLPPLGLKMGGAK</sequence>
<proteinExistence type="predicted"/>
<name>A0A6G8MXD9_9VIRU</name>
<dbReference type="Proteomes" id="UP001224087">
    <property type="component" value="Segment"/>
</dbReference>
<keyword evidence="3" id="KW-1185">Reference proteome</keyword>
<feature type="region of interest" description="Disordered" evidence="1">
    <location>
        <begin position="154"/>
        <end position="190"/>
    </location>
</feature>
<gene>
    <name evidence="2" type="primary">ck187</name>
</gene>
<evidence type="ECO:0000313" key="3">
    <source>
        <dbReference type="Proteomes" id="UP001224087"/>
    </source>
</evidence>
<evidence type="ECO:0000256" key="1">
    <source>
        <dbReference type="SAM" id="MobiDB-lite"/>
    </source>
</evidence>
<feature type="region of interest" description="Disordered" evidence="1">
    <location>
        <begin position="195"/>
        <end position="214"/>
    </location>
</feature>
<feature type="compositionally biased region" description="Low complexity" evidence="1">
    <location>
        <begin position="197"/>
        <end position="208"/>
    </location>
</feature>
<protein>
    <submittedName>
        <fullName evidence="2">Uncharacterized protein</fullName>
    </submittedName>
</protein>